<evidence type="ECO:0008006" key="3">
    <source>
        <dbReference type="Google" id="ProtNLM"/>
    </source>
</evidence>
<evidence type="ECO:0000313" key="2">
    <source>
        <dbReference type="Proteomes" id="UP000617531"/>
    </source>
</evidence>
<comment type="caution">
    <text evidence="1">The sequence shown here is derived from an EMBL/GenBank/DDBJ whole genome shotgun (WGS) entry which is preliminary data.</text>
</comment>
<reference evidence="1" key="2">
    <citation type="submission" date="2020-09" db="EMBL/GenBank/DDBJ databases">
        <authorList>
            <person name="Sun Q."/>
            <person name="Zhou Y."/>
        </authorList>
    </citation>
    <scope>NUCLEOTIDE SEQUENCE</scope>
    <source>
        <strain evidence="1">CGMCC 1.16548</strain>
    </source>
</reference>
<accession>A0A8J3M2M5</accession>
<reference evidence="1" key="1">
    <citation type="journal article" date="2014" name="Int. J. Syst. Evol. Microbiol.">
        <title>Complete genome sequence of Corynebacterium casei LMG S-19264T (=DSM 44701T), isolated from a smear-ripened cheese.</title>
        <authorList>
            <consortium name="US DOE Joint Genome Institute (JGI-PGF)"/>
            <person name="Walter F."/>
            <person name="Albersmeier A."/>
            <person name="Kalinowski J."/>
            <person name="Ruckert C."/>
        </authorList>
    </citation>
    <scope>NUCLEOTIDE SEQUENCE</scope>
    <source>
        <strain evidence="1">CGMCC 1.16548</strain>
    </source>
</reference>
<name>A0A8J3M2M5_9MICO</name>
<dbReference type="Proteomes" id="UP000617531">
    <property type="component" value="Unassembled WGS sequence"/>
</dbReference>
<gene>
    <name evidence="1" type="ORF">GCM10011600_28640</name>
</gene>
<organism evidence="1 2">
    <name type="scientific">Pseudolysinimonas yzui</name>
    <dbReference type="NCBI Taxonomy" id="2708254"/>
    <lineage>
        <taxon>Bacteria</taxon>
        <taxon>Bacillati</taxon>
        <taxon>Actinomycetota</taxon>
        <taxon>Actinomycetes</taxon>
        <taxon>Micrococcales</taxon>
        <taxon>Microbacteriaceae</taxon>
        <taxon>Pseudolysinimonas</taxon>
    </lineage>
</organism>
<dbReference type="RefSeq" id="WP_191284227.1">
    <property type="nucleotide sequence ID" value="NZ_BNAI01000011.1"/>
</dbReference>
<sequence>MATTIKVPEDLRDRLNARARASDLTVAQVIEKLIAADERAERFRAIKEARARTTPAQWAEYEEETQIWERASNEDLAKYDPLPDEPSAG</sequence>
<keyword evidence="2" id="KW-1185">Reference proteome</keyword>
<evidence type="ECO:0000313" key="1">
    <source>
        <dbReference type="EMBL" id="GHF25975.1"/>
    </source>
</evidence>
<protein>
    <recommendedName>
        <fullName evidence="3">Ribbon-helix-helix protein, CopG family</fullName>
    </recommendedName>
</protein>
<dbReference type="EMBL" id="BNAI01000011">
    <property type="protein sequence ID" value="GHF25975.1"/>
    <property type="molecule type" value="Genomic_DNA"/>
</dbReference>
<dbReference type="AlphaFoldDB" id="A0A8J3M2M5"/>
<proteinExistence type="predicted"/>